<organism evidence="1 2">
    <name type="scientific">Methanimicrococcus hacksteinii</name>
    <dbReference type="NCBI Taxonomy" id="3028293"/>
    <lineage>
        <taxon>Archaea</taxon>
        <taxon>Methanobacteriati</taxon>
        <taxon>Methanobacteriota</taxon>
        <taxon>Stenosarchaea group</taxon>
        <taxon>Methanomicrobia</taxon>
        <taxon>Methanosarcinales</taxon>
        <taxon>Methanosarcinaceae</taxon>
        <taxon>Methanimicrococcus</taxon>
    </lineage>
</organism>
<comment type="caution">
    <text evidence="1">The sequence shown here is derived from an EMBL/GenBank/DDBJ whole genome shotgun (WGS) entry which is preliminary data.</text>
</comment>
<keyword evidence="2" id="KW-1185">Reference proteome</keyword>
<sequence length="230" mass="26171">MVLKTAFCFDPEDYPRAAAVFGELESTSASAADSAALGDLKFDDSKHDDLNAEMIPDLLSESDITVVFIGKHTFENAFCLQMIDESFRRGNAFLAVYLNNAEDVRKTGKEILGKNPFELFYFEYKDGTTTLNQGAVVLPGMLKRRVSSKEMKAKADFVKVYDYINDNGAENLMKWIEEERQRKADFWVECGKISKEEWPSALKVTHKGGIVSFFLYYDWVTYSPDLKKQI</sequence>
<gene>
    <name evidence="1" type="ORF">MmiAt1_17390</name>
</gene>
<dbReference type="RefSeq" id="WP_318786561.1">
    <property type="nucleotide sequence ID" value="NZ_JAWDKC010000033.1"/>
</dbReference>
<name>A0ABU3VRU3_9EURY</name>
<accession>A0ABU3VRU3</accession>
<dbReference type="Proteomes" id="UP001272052">
    <property type="component" value="Unassembled WGS sequence"/>
</dbReference>
<evidence type="ECO:0000313" key="1">
    <source>
        <dbReference type="EMBL" id="MDV0446123.1"/>
    </source>
</evidence>
<reference evidence="1 2" key="1">
    <citation type="submission" date="2023-06" db="EMBL/GenBank/DDBJ databases">
        <title>Genome sequence of Methanimicrococcus sp. At1.</title>
        <authorList>
            <person name="Protasov E."/>
            <person name="Platt K."/>
            <person name="Poehlein A."/>
            <person name="Daniel R."/>
            <person name="Brune A."/>
        </authorList>
    </citation>
    <scope>NUCLEOTIDE SEQUENCE [LARGE SCALE GENOMIC DNA]</scope>
    <source>
        <strain evidence="1 2">At1</strain>
    </source>
</reference>
<proteinExistence type="predicted"/>
<evidence type="ECO:0000313" key="2">
    <source>
        <dbReference type="Proteomes" id="UP001272052"/>
    </source>
</evidence>
<evidence type="ECO:0008006" key="3">
    <source>
        <dbReference type="Google" id="ProtNLM"/>
    </source>
</evidence>
<protein>
    <recommendedName>
        <fullName evidence="3">TIR domain-containing protein</fullName>
    </recommendedName>
</protein>
<dbReference type="EMBL" id="JAWDKC010000033">
    <property type="protein sequence ID" value="MDV0446123.1"/>
    <property type="molecule type" value="Genomic_DNA"/>
</dbReference>